<protein>
    <submittedName>
        <fullName evidence="1">Uncharacterized protein</fullName>
    </submittedName>
</protein>
<dbReference type="Proteomes" id="UP000184012">
    <property type="component" value="Unassembled WGS sequence"/>
</dbReference>
<organism evidence="1 2">
    <name type="scientific">Eubacterium callanderi</name>
    <dbReference type="NCBI Taxonomy" id="53442"/>
    <lineage>
        <taxon>Bacteria</taxon>
        <taxon>Bacillati</taxon>
        <taxon>Bacillota</taxon>
        <taxon>Clostridia</taxon>
        <taxon>Eubacteriales</taxon>
        <taxon>Eubacteriaceae</taxon>
        <taxon>Eubacterium</taxon>
    </lineage>
</organism>
<name>A0AB74EVM5_9FIRM</name>
<comment type="caution">
    <text evidence="1">The sequence shown here is derived from an EMBL/GenBank/DDBJ whole genome shotgun (WGS) entry which is preliminary data.</text>
</comment>
<dbReference type="RefSeq" id="WP_073382067.1">
    <property type="nucleotide sequence ID" value="NZ_FRBP01000001.1"/>
</dbReference>
<evidence type="ECO:0000313" key="1">
    <source>
        <dbReference type="EMBL" id="SHK94390.1"/>
    </source>
</evidence>
<proteinExistence type="predicted"/>
<sequence>MAEKNKVEIAKKKLKLKREFERVTTNDDIEMALEIIVVLQKRSSEKGLCVEQAHKALELADELLPVLTKV</sequence>
<evidence type="ECO:0000313" key="2">
    <source>
        <dbReference type="Proteomes" id="UP000184012"/>
    </source>
</evidence>
<gene>
    <name evidence="1" type="ORF">SAMN04515649_101340</name>
</gene>
<reference evidence="1 2" key="1">
    <citation type="submission" date="2016-11" db="EMBL/GenBank/DDBJ databases">
        <authorList>
            <person name="Varghese N."/>
            <person name="Submissions S."/>
        </authorList>
    </citation>
    <scope>NUCLEOTIDE SEQUENCE [LARGE SCALE GENOMIC DNA]</scope>
    <source>
        <strain evidence="1 2">FD</strain>
    </source>
</reference>
<dbReference type="AlphaFoldDB" id="A0AB74EVM5"/>
<dbReference type="EMBL" id="FRBP01000001">
    <property type="protein sequence ID" value="SHK94390.1"/>
    <property type="molecule type" value="Genomic_DNA"/>
</dbReference>
<accession>A0AB74EVM5</accession>